<dbReference type="Proteomes" id="UP000831607">
    <property type="component" value="Chromosome"/>
</dbReference>
<dbReference type="InterPro" id="IPR013766">
    <property type="entry name" value="Thioredoxin_domain"/>
</dbReference>
<name>A0ABY4ANF4_9BURK</name>
<gene>
    <name evidence="5" type="ORF">DHf2319_01215</name>
</gene>
<organism evidence="5 6">
    <name type="scientific">Orrella daihaiensis</name>
    <dbReference type="NCBI Taxonomy" id="2782176"/>
    <lineage>
        <taxon>Bacteria</taxon>
        <taxon>Pseudomonadati</taxon>
        <taxon>Pseudomonadota</taxon>
        <taxon>Betaproteobacteria</taxon>
        <taxon>Burkholderiales</taxon>
        <taxon>Alcaligenaceae</taxon>
        <taxon>Orrella</taxon>
    </lineage>
</organism>
<dbReference type="Pfam" id="PF02630">
    <property type="entry name" value="SCO1-SenC"/>
    <property type="match status" value="1"/>
</dbReference>
<dbReference type="InterPro" id="IPR003782">
    <property type="entry name" value="SCO1/SenC"/>
</dbReference>
<comment type="similarity">
    <text evidence="1">Belongs to the SCO1/2 family.</text>
</comment>
<dbReference type="EMBL" id="CP063982">
    <property type="protein sequence ID" value="UOD50590.1"/>
    <property type="molecule type" value="Genomic_DNA"/>
</dbReference>
<feature type="domain" description="Thioredoxin" evidence="4">
    <location>
        <begin position="16"/>
        <end position="195"/>
    </location>
</feature>
<evidence type="ECO:0000313" key="5">
    <source>
        <dbReference type="EMBL" id="UOD50590.1"/>
    </source>
</evidence>
<reference evidence="5 6" key="1">
    <citation type="submission" date="2020-11" db="EMBL/GenBank/DDBJ databases">
        <title>Algicoccus daihaiensis sp.nov., isolated from Daihai Lake in Inner Mongolia.</title>
        <authorList>
            <person name="Kai J."/>
        </authorList>
    </citation>
    <scope>NUCLEOTIDE SEQUENCE [LARGE SCALE GENOMIC DNA]</scope>
    <source>
        <strain evidence="6">f23</strain>
    </source>
</reference>
<keyword evidence="6" id="KW-1185">Reference proteome</keyword>
<accession>A0ABY4ANF4</accession>
<feature type="signal peptide" evidence="3">
    <location>
        <begin position="1"/>
        <end position="17"/>
    </location>
</feature>
<dbReference type="InterPro" id="IPR036249">
    <property type="entry name" value="Thioredoxin-like_sf"/>
</dbReference>
<dbReference type="SUPFAM" id="SSF52833">
    <property type="entry name" value="Thioredoxin-like"/>
    <property type="match status" value="1"/>
</dbReference>
<evidence type="ECO:0000256" key="2">
    <source>
        <dbReference type="ARBA" id="ARBA00023008"/>
    </source>
</evidence>
<dbReference type="RefSeq" id="WP_243478994.1">
    <property type="nucleotide sequence ID" value="NZ_CP063982.1"/>
</dbReference>
<keyword evidence="3" id="KW-0732">Signal</keyword>
<evidence type="ECO:0000259" key="4">
    <source>
        <dbReference type="PROSITE" id="PS51352"/>
    </source>
</evidence>
<dbReference type="PROSITE" id="PS51257">
    <property type="entry name" value="PROKAR_LIPOPROTEIN"/>
    <property type="match status" value="1"/>
</dbReference>
<dbReference type="PANTHER" id="PTHR12151:SF25">
    <property type="entry name" value="LINALOOL DEHYDRATASE_ISOMERASE DOMAIN-CONTAINING PROTEIN"/>
    <property type="match status" value="1"/>
</dbReference>
<dbReference type="CDD" id="cd02968">
    <property type="entry name" value="SCO"/>
    <property type="match status" value="1"/>
</dbReference>
<dbReference type="PROSITE" id="PS51352">
    <property type="entry name" value="THIOREDOXIN_2"/>
    <property type="match status" value="1"/>
</dbReference>
<dbReference type="PANTHER" id="PTHR12151">
    <property type="entry name" value="ELECTRON TRANSPORT PROTIN SCO1/SENC FAMILY MEMBER"/>
    <property type="match status" value="1"/>
</dbReference>
<dbReference type="Gene3D" id="3.40.30.10">
    <property type="entry name" value="Glutaredoxin"/>
    <property type="match status" value="1"/>
</dbReference>
<keyword evidence="2" id="KW-0186">Copper</keyword>
<evidence type="ECO:0000256" key="1">
    <source>
        <dbReference type="ARBA" id="ARBA00010996"/>
    </source>
</evidence>
<sequence length="195" mass="21005">MALLRALAVVFGLALLAACSEQTSFKGSDISGGNIGQGWVLTDHHGQSANTDRFKGKVSVVFFGFTQCPDICPASLSELHNAVAQLGPDAKDVQVLMISVDPERDSPTVMKDYLQVFSDGLPNEFLGLTGTPEQIRQTAQAFRAYYAKVPTPNGSYTMDHSASYYLIDQEGKARVLASNQAGPDALAHDIRLLLQ</sequence>
<protein>
    <submittedName>
        <fullName evidence="5">SCO family protein</fullName>
    </submittedName>
</protein>
<evidence type="ECO:0000313" key="6">
    <source>
        <dbReference type="Proteomes" id="UP000831607"/>
    </source>
</evidence>
<evidence type="ECO:0000256" key="3">
    <source>
        <dbReference type="SAM" id="SignalP"/>
    </source>
</evidence>
<proteinExistence type="inferred from homology"/>
<feature type="chain" id="PRO_5046603791" evidence="3">
    <location>
        <begin position="18"/>
        <end position="195"/>
    </location>
</feature>